<dbReference type="EMBL" id="AZEB01000006">
    <property type="protein sequence ID" value="KRL22456.1"/>
    <property type="molecule type" value="Genomic_DNA"/>
</dbReference>
<evidence type="ECO:0000256" key="2">
    <source>
        <dbReference type="ARBA" id="ARBA00022801"/>
    </source>
</evidence>
<reference evidence="6 7" key="1">
    <citation type="journal article" date="2015" name="Genome Announc.">
        <title>Expanding the biotechnology potential of lactobacilli through comparative genomics of 213 strains and associated genera.</title>
        <authorList>
            <person name="Sun Z."/>
            <person name="Harris H.M."/>
            <person name="McCann A."/>
            <person name="Guo C."/>
            <person name="Argimon S."/>
            <person name="Zhang W."/>
            <person name="Yang X."/>
            <person name="Jeffery I.B."/>
            <person name="Cooney J.C."/>
            <person name="Kagawa T.F."/>
            <person name="Liu W."/>
            <person name="Song Y."/>
            <person name="Salvetti E."/>
            <person name="Wrobel A."/>
            <person name="Rasinkangas P."/>
            <person name="Parkhill J."/>
            <person name="Rea M.C."/>
            <person name="O'Sullivan O."/>
            <person name="Ritari J."/>
            <person name="Douillard F.P."/>
            <person name="Paul Ross R."/>
            <person name="Yang R."/>
            <person name="Briner A.E."/>
            <person name="Felis G.E."/>
            <person name="de Vos W.M."/>
            <person name="Barrangou R."/>
            <person name="Klaenhammer T.R."/>
            <person name="Caufield P.W."/>
            <person name="Cui Y."/>
            <person name="Zhang H."/>
            <person name="O'Toole P.W."/>
        </authorList>
    </citation>
    <scope>NUCLEOTIDE SEQUENCE [LARGE SCALE GENOMIC DNA]</scope>
    <source>
        <strain evidence="6 7">DSM 19906</strain>
    </source>
</reference>
<keyword evidence="2" id="KW-0378">Hydrolase</keyword>
<evidence type="ECO:0000313" key="7">
    <source>
        <dbReference type="Proteomes" id="UP000051439"/>
    </source>
</evidence>
<evidence type="ECO:0000256" key="4">
    <source>
        <dbReference type="ARBA" id="ARBA00025742"/>
    </source>
</evidence>
<sequence length="285" mass="32051">MTYKIVQITDTPLTPAGAEPANNQQVDPADKLQAVFDDIYTTNVAPDLIVITGDLIHEGHAEDYQRFHDVLMAQQERLKAPIKVILGNHDRTKAFYEGYLKRPYQSRYYDKLATAGWDFYFLDTTCGNLEPGYLDQDQLTWLQTNLKQSAKPALLFMHHPLAGPPLRNMAYSILQNGDDLAKVIQGSTVKAIFSGHVHFANMYQVGGILNVVADSTAYHINCTNPHQHFVADATAYNVIYLDNQAVGVEQRPLRLGTKTINAFKIPNTDFWDPKLIVNEMNQVLS</sequence>
<accession>A0A0R1P1J4</accession>
<dbReference type="PATRIC" id="fig|1423766.4.peg.2430"/>
<dbReference type="RefSeq" id="WP_056949243.1">
    <property type="nucleotide sequence ID" value="NZ_AZEB01000006.1"/>
</dbReference>
<dbReference type="InterPro" id="IPR004843">
    <property type="entry name" value="Calcineurin-like_PHP"/>
</dbReference>
<dbReference type="AlphaFoldDB" id="A0A0R1P1J4"/>
<comment type="similarity">
    <text evidence="4">Belongs to the cyclic nucleotide phosphodiesterase class-III family.</text>
</comment>
<dbReference type="Proteomes" id="UP000051439">
    <property type="component" value="Unassembled WGS sequence"/>
</dbReference>
<keyword evidence="3" id="KW-0408">Iron</keyword>
<dbReference type="SUPFAM" id="SSF56300">
    <property type="entry name" value="Metallo-dependent phosphatases"/>
    <property type="match status" value="1"/>
</dbReference>
<dbReference type="PANTHER" id="PTHR42988:SF2">
    <property type="entry name" value="CYCLIC NUCLEOTIDE PHOSPHODIESTERASE CBUA0032-RELATED"/>
    <property type="match status" value="1"/>
</dbReference>
<dbReference type="InterPro" id="IPR029052">
    <property type="entry name" value="Metallo-depent_PP-like"/>
</dbReference>
<dbReference type="GO" id="GO:0046872">
    <property type="term" value="F:metal ion binding"/>
    <property type="evidence" value="ECO:0007669"/>
    <property type="project" value="UniProtKB-KW"/>
</dbReference>
<feature type="domain" description="Calcineurin-like phosphoesterase" evidence="5">
    <location>
        <begin position="4"/>
        <end position="198"/>
    </location>
</feature>
<protein>
    <submittedName>
        <fullName evidence="6">Ser Thr phosphatase family protein</fullName>
    </submittedName>
</protein>
<comment type="caution">
    <text evidence="6">The sequence shown here is derived from an EMBL/GenBank/DDBJ whole genome shotgun (WGS) entry which is preliminary data.</text>
</comment>
<keyword evidence="7" id="KW-1185">Reference proteome</keyword>
<keyword evidence="1" id="KW-0479">Metal-binding</keyword>
<dbReference type="InterPro" id="IPR050884">
    <property type="entry name" value="CNP_phosphodiesterase-III"/>
</dbReference>
<evidence type="ECO:0000256" key="3">
    <source>
        <dbReference type="ARBA" id="ARBA00023004"/>
    </source>
</evidence>
<dbReference type="Pfam" id="PF00149">
    <property type="entry name" value="Metallophos"/>
    <property type="match status" value="1"/>
</dbReference>
<dbReference type="Gene3D" id="3.60.21.10">
    <property type="match status" value="1"/>
</dbReference>
<gene>
    <name evidence="6" type="ORF">FC98_GL002339</name>
</gene>
<organism evidence="6 7">
    <name type="scientific">Lentilactobacillus kisonensis DSM 19906 = JCM 15041</name>
    <dbReference type="NCBI Taxonomy" id="1423766"/>
    <lineage>
        <taxon>Bacteria</taxon>
        <taxon>Bacillati</taxon>
        <taxon>Bacillota</taxon>
        <taxon>Bacilli</taxon>
        <taxon>Lactobacillales</taxon>
        <taxon>Lactobacillaceae</taxon>
        <taxon>Lentilactobacillus</taxon>
    </lineage>
</organism>
<dbReference type="PANTHER" id="PTHR42988">
    <property type="entry name" value="PHOSPHOHYDROLASE"/>
    <property type="match status" value="1"/>
</dbReference>
<name>A0A0R1P1J4_9LACO</name>
<dbReference type="GO" id="GO:0016787">
    <property type="term" value="F:hydrolase activity"/>
    <property type="evidence" value="ECO:0007669"/>
    <property type="project" value="UniProtKB-KW"/>
</dbReference>
<proteinExistence type="inferred from homology"/>
<evidence type="ECO:0000259" key="5">
    <source>
        <dbReference type="Pfam" id="PF00149"/>
    </source>
</evidence>
<evidence type="ECO:0000313" key="6">
    <source>
        <dbReference type="EMBL" id="KRL22456.1"/>
    </source>
</evidence>
<evidence type="ECO:0000256" key="1">
    <source>
        <dbReference type="ARBA" id="ARBA00022723"/>
    </source>
</evidence>